<keyword evidence="1" id="KW-0472">Membrane</keyword>
<evidence type="ECO:0000313" key="3">
    <source>
        <dbReference type="Proteomes" id="UP001174936"/>
    </source>
</evidence>
<accession>A0AA40CI34</accession>
<proteinExistence type="predicted"/>
<dbReference type="EMBL" id="JAULSV010000007">
    <property type="protein sequence ID" value="KAK0639125.1"/>
    <property type="molecule type" value="Genomic_DNA"/>
</dbReference>
<feature type="transmembrane region" description="Helical" evidence="1">
    <location>
        <begin position="738"/>
        <end position="756"/>
    </location>
</feature>
<dbReference type="Proteomes" id="UP001174936">
    <property type="component" value="Unassembled WGS sequence"/>
</dbReference>
<keyword evidence="1" id="KW-1133">Transmembrane helix</keyword>
<evidence type="ECO:0000313" key="2">
    <source>
        <dbReference type="EMBL" id="KAK0639125.1"/>
    </source>
</evidence>
<gene>
    <name evidence="2" type="ORF">B0T16DRAFT_462827</name>
</gene>
<comment type="caution">
    <text evidence="2">The sequence shown here is derived from an EMBL/GenBank/DDBJ whole genome shotgun (WGS) entry which is preliminary data.</text>
</comment>
<protein>
    <submittedName>
        <fullName evidence="2">Uncharacterized protein</fullName>
    </submittedName>
</protein>
<evidence type="ECO:0000256" key="1">
    <source>
        <dbReference type="SAM" id="Phobius"/>
    </source>
</evidence>
<sequence length="780" mass="88588">MATLDRRLGVLPQTVPATRKESLLWANEKMEEYGQYVDELSHRYPETFDKLDAFFKRGNCRCSTGRACRCTAVGLMCDCTESRACTYDPASNCFTHRLKHRVRVYDIDTTADKFDLYIKKWGPDHQGQSYYDAGLEDQLEELKIDLLNGSVAETTDTQQTTHFRLITVSHLSAKVAKLLGSIYDIHADFFNRHLPGTEAIAGRLLSRVPSAIQIEFDELYEANTTFENIWGSVEMPEGLRGHQLIKDALDQNFLIRQAGWDYFPISDGDWDRGQKNTPMSGGFEDIDAKNVFQFNLAHRISVYSIPKGHRGHPRTAIIVFYPRLDMCNNPAHLQNRAPVPNMPDISVPSHDAQRDRSQCRAVEFRCIPDTVPPMTDVTLTKDNKIPLEMQDLYGNADHQLRHKWDYAAGFHKEFMFHVEKHFKRRPKEENPDFVHFFGFPLFRIVAANWARLIHKRGLDLDMLEWRPNDDQDTRGSIHTVEETKSRRGALVRHQKAITATLEMLRYLKQQEKAAHFRAEVAGLSEPNFEELEKIKVKYLDDDYQYNKGLSDGLSGEDADGDTWDALYYDFFELKSGVDALEKRADKIAESMLAMMNVTIQSSNRDILNSSQSILSNNQNILASSHLLQESSNEILVTSREIQRSSGETLASSQRLQVSSNSILEASRDILESNKKLMTVNTMIQSSAQMSDERAGALNVMVAVASVVLGAFTIGDAVYPLNPGSEELIPSGNRKFWGLWGIVLAVSATAALAYLLYARWRANTKAAHQRREWITSGILRD</sequence>
<organism evidence="2 3">
    <name type="scientific">Cercophora newfieldiana</name>
    <dbReference type="NCBI Taxonomy" id="92897"/>
    <lineage>
        <taxon>Eukaryota</taxon>
        <taxon>Fungi</taxon>
        <taxon>Dikarya</taxon>
        <taxon>Ascomycota</taxon>
        <taxon>Pezizomycotina</taxon>
        <taxon>Sordariomycetes</taxon>
        <taxon>Sordariomycetidae</taxon>
        <taxon>Sordariales</taxon>
        <taxon>Lasiosphaeriaceae</taxon>
        <taxon>Cercophora</taxon>
    </lineage>
</organism>
<dbReference type="AlphaFoldDB" id="A0AA40CI34"/>
<name>A0AA40CI34_9PEZI</name>
<reference evidence="2" key="1">
    <citation type="submission" date="2023-06" db="EMBL/GenBank/DDBJ databases">
        <title>Genome-scale phylogeny and comparative genomics of the fungal order Sordariales.</title>
        <authorList>
            <consortium name="Lawrence Berkeley National Laboratory"/>
            <person name="Hensen N."/>
            <person name="Bonometti L."/>
            <person name="Westerberg I."/>
            <person name="Brannstrom I.O."/>
            <person name="Guillou S."/>
            <person name="Cros-Aarteil S."/>
            <person name="Calhoun S."/>
            <person name="Haridas S."/>
            <person name="Kuo A."/>
            <person name="Mondo S."/>
            <person name="Pangilinan J."/>
            <person name="Riley R."/>
            <person name="Labutti K."/>
            <person name="Andreopoulos B."/>
            <person name="Lipzen A."/>
            <person name="Chen C."/>
            <person name="Yanf M."/>
            <person name="Daum C."/>
            <person name="Ng V."/>
            <person name="Clum A."/>
            <person name="Steindorff A."/>
            <person name="Ohm R."/>
            <person name="Martin F."/>
            <person name="Silar P."/>
            <person name="Natvig D."/>
            <person name="Lalanne C."/>
            <person name="Gautier V."/>
            <person name="Ament-Velasquez S.L."/>
            <person name="Kruys A."/>
            <person name="Hutchinson M.I."/>
            <person name="Powell A.J."/>
            <person name="Barry K."/>
            <person name="Miller A.N."/>
            <person name="Grigoriev I.V."/>
            <person name="Debuchy R."/>
            <person name="Gladieux P."/>
            <person name="Thoren M.H."/>
            <person name="Johannesson H."/>
        </authorList>
    </citation>
    <scope>NUCLEOTIDE SEQUENCE</scope>
    <source>
        <strain evidence="2">SMH2532-1</strain>
    </source>
</reference>
<keyword evidence="3" id="KW-1185">Reference proteome</keyword>
<keyword evidence="1" id="KW-0812">Transmembrane</keyword>